<keyword evidence="7" id="KW-1185">Reference proteome</keyword>
<dbReference type="Proteomes" id="UP001303473">
    <property type="component" value="Unassembled WGS sequence"/>
</dbReference>
<evidence type="ECO:0000256" key="1">
    <source>
        <dbReference type="ARBA" id="ARBA00022679"/>
    </source>
</evidence>
<dbReference type="EMBL" id="MU853908">
    <property type="protein sequence ID" value="KAK3935779.1"/>
    <property type="molecule type" value="Genomic_DNA"/>
</dbReference>
<gene>
    <name evidence="6" type="ORF">QBC46DRAFT_453227</name>
</gene>
<evidence type="ECO:0008006" key="8">
    <source>
        <dbReference type="Google" id="ProtNLM"/>
    </source>
</evidence>
<comment type="caution">
    <text evidence="6">The sequence shown here is derived from an EMBL/GenBank/DDBJ whole genome shotgun (WGS) entry which is preliminary data.</text>
</comment>
<keyword evidence="3" id="KW-0812">Transmembrane</keyword>
<evidence type="ECO:0000256" key="2">
    <source>
        <dbReference type="ARBA" id="ARBA00023315"/>
    </source>
</evidence>
<dbReference type="AlphaFoldDB" id="A0AAN6S0C1"/>
<dbReference type="GO" id="GO:0016746">
    <property type="term" value="F:acyltransferase activity"/>
    <property type="evidence" value="ECO:0007669"/>
    <property type="project" value="UniProtKB-KW"/>
</dbReference>
<dbReference type="Pfam" id="PF00668">
    <property type="entry name" value="Condensation"/>
    <property type="match status" value="1"/>
</dbReference>
<feature type="domain" description="Phthiocerol/phthiodiolone dimycocerosyl transferase C-terminal" evidence="5">
    <location>
        <begin position="208"/>
        <end position="267"/>
    </location>
</feature>
<dbReference type="PANTHER" id="PTHR28037">
    <property type="entry name" value="ALCOHOL O-ACETYLTRANSFERASE 1-RELATED"/>
    <property type="match status" value="1"/>
</dbReference>
<dbReference type="PANTHER" id="PTHR28037:SF1">
    <property type="entry name" value="ALCOHOL O-ACETYLTRANSFERASE 1-RELATED"/>
    <property type="match status" value="1"/>
</dbReference>
<evidence type="ECO:0000259" key="5">
    <source>
        <dbReference type="Pfam" id="PF16911"/>
    </source>
</evidence>
<keyword evidence="3" id="KW-0472">Membrane</keyword>
<proteinExistence type="predicted"/>
<evidence type="ECO:0000256" key="3">
    <source>
        <dbReference type="SAM" id="Phobius"/>
    </source>
</evidence>
<dbReference type="InterPro" id="IPR001242">
    <property type="entry name" value="Condensation_dom"/>
</dbReference>
<reference evidence="7" key="1">
    <citation type="journal article" date="2023" name="Mol. Phylogenet. Evol.">
        <title>Genome-scale phylogeny and comparative genomics of the fungal order Sordariales.</title>
        <authorList>
            <person name="Hensen N."/>
            <person name="Bonometti L."/>
            <person name="Westerberg I."/>
            <person name="Brannstrom I.O."/>
            <person name="Guillou S."/>
            <person name="Cros-Aarteil S."/>
            <person name="Calhoun S."/>
            <person name="Haridas S."/>
            <person name="Kuo A."/>
            <person name="Mondo S."/>
            <person name="Pangilinan J."/>
            <person name="Riley R."/>
            <person name="LaButti K."/>
            <person name="Andreopoulos B."/>
            <person name="Lipzen A."/>
            <person name="Chen C."/>
            <person name="Yan M."/>
            <person name="Daum C."/>
            <person name="Ng V."/>
            <person name="Clum A."/>
            <person name="Steindorff A."/>
            <person name="Ohm R.A."/>
            <person name="Martin F."/>
            <person name="Silar P."/>
            <person name="Natvig D.O."/>
            <person name="Lalanne C."/>
            <person name="Gautier V."/>
            <person name="Ament-Velasquez S.L."/>
            <person name="Kruys A."/>
            <person name="Hutchinson M.I."/>
            <person name="Powell A.J."/>
            <person name="Barry K."/>
            <person name="Miller A.N."/>
            <person name="Grigoriev I.V."/>
            <person name="Debuchy R."/>
            <person name="Gladieux P."/>
            <person name="Hiltunen Thoren M."/>
            <person name="Johannesson H."/>
        </authorList>
    </citation>
    <scope>NUCLEOTIDE SEQUENCE [LARGE SCALE GENOMIC DNA]</scope>
    <source>
        <strain evidence="7">CBS 340.73</strain>
    </source>
</reference>
<protein>
    <recommendedName>
        <fullName evidence="8">Condensation domain-containing protein</fullName>
    </recommendedName>
</protein>
<keyword evidence="3" id="KW-1133">Transmembrane helix</keyword>
<name>A0AAN6S0C1_9PEZI</name>
<dbReference type="Pfam" id="PF16911">
    <property type="entry name" value="PapA_C"/>
    <property type="match status" value="1"/>
</dbReference>
<sequence>MERTRGFRFLRPLKGVKDMFAAYSAVGYITFSIIARIRGQLTKDHLQAGLEALQHCHKKLTLAISHSPNGRRFFVNSDKSAPLRVLESESTGWEEAVMQELVTPFVEESGQLFRVTALLDRVDNILILTFHHAVADGISGTILLRDLLLLLSGQTLAAEEPWGETIEDWLSEDFIAAVTAAECAELPSSAVAHNKWAAKVKEASLVRSYVFSPEATARIVIKARREQTTVHAVLLAAMAQARYDLAPNTYPAEGLRLITPIDVRPFARPLDRPSSRVRVYITAAITSSLPPTASDLSTRFWDEARALHLTVASSRDTSSATSLAVAAELQMRRDASPGAVTEFMKTTTDHEGRLFNLGKLEIDTVYGNFEIISV</sequence>
<accession>A0AAN6S0C1</accession>
<feature type="transmembrane region" description="Helical" evidence="3">
    <location>
        <begin position="20"/>
        <end position="37"/>
    </location>
</feature>
<evidence type="ECO:0000313" key="6">
    <source>
        <dbReference type="EMBL" id="KAK3935779.1"/>
    </source>
</evidence>
<organism evidence="6 7">
    <name type="scientific">Diplogelasinospora grovesii</name>
    <dbReference type="NCBI Taxonomy" id="303347"/>
    <lineage>
        <taxon>Eukaryota</taxon>
        <taxon>Fungi</taxon>
        <taxon>Dikarya</taxon>
        <taxon>Ascomycota</taxon>
        <taxon>Pezizomycotina</taxon>
        <taxon>Sordariomycetes</taxon>
        <taxon>Sordariomycetidae</taxon>
        <taxon>Sordariales</taxon>
        <taxon>Diplogelasinosporaceae</taxon>
        <taxon>Diplogelasinospora</taxon>
    </lineage>
</organism>
<dbReference type="SUPFAM" id="SSF52777">
    <property type="entry name" value="CoA-dependent acyltransferases"/>
    <property type="match status" value="1"/>
</dbReference>
<evidence type="ECO:0000259" key="4">
    <source>
        <dbReference type="Pfam" id="PF00668"/>
    </source>
</evidence>
<dbReference type="Gene3D" id="3.30.559.10">
    <property type="entry name" value="Chloramphenicol acetyltransferase-like domain"/>
    <property type="match status" value="1"/>
</dbReference>
<evidence type="ECO:0000313" key="7">
    <source>
        <dbReference type="Proteomes" id="UP001303473"/>
    </source>
</evidence>
<keyword evidence="1" id="KW-0808">Transferase</keyword>
<dbReference type="InterPro" id="IPR023213">
    <property type="entry name" value="CAT-like_dom_sf"/>
</dbReference>
<dbReference type="InterPro" id="IPR052058">
    <property type="entry name" value="Alcohol_O-acetyltransferase"/>
</dbReference>
<dbReference type="Gene3D" id="3.30.559.30">
    <property type="entry name" value="Nonribosomal peptide synthetase, condensation domain"/>
    <property type="match status" value="1"/>
</dbReference>
<dbReference type="InterPro" id="IPR031641">
    <property type="entry name" value="PapA_C"/>
</dbReference>
<keyword evidence="2" id="KW-0012">Acyltransferase</keyword>
<feature type="domain" description="Condensation" evidence="4">
    <location>
        <begin position="32"/>
        <end position="152"/>
    </location>
</feature>